<feature type="domain" description="Mannosylglycerate hydrolase MGH1-like glycoside hydrolase" evidence="3">
    <location>
        <begin position="440"/>
        <end position="606"/>
    </location>
</feature>
<dbReference type="EMBL" id="JAATVY010000020">
    <property type="protein sequence ID" value="NJC72678.1"/>
    <property type="molecule type" value="Genomic_DNA"/>
</dbReference>
<sequence>MTDTTPIPFDGATATQTTTALRQPYLHEHVTCLCAPVLWTSPRHGDLHGGVDGLFIADRRVLSRLRVTVNGEPPTPISTGSMPPSDARFLAVARSLDGPRPDPAVTCERWRRVDADSGVETIRIDNRSGAAIVAEIAVYAGTDLAPMGRVKAGEQATLLPASEVDSGLGWTADDGTHARLTASPPPKVDARGGRLRWRVEVPAGESWTAELTARLTRHPAPADGATPDGATPDGATPHDAFRPLRPSSPAPWQADTLRVRADDPRVGALVQQSVADLDALRLCDPADPADSYFAAGSPWYLTLFGRDALWAALMALPLGYEMLAGTLRTLARRQGTRVDHEREEAPGKILHELRPADAAVWLPATYYGTVDATPLFVVALAEAWRWGMPADEVEALLPVAERALEWMRGYGDPDSDGFIEYMPAGTALINQGWKDSSDGVQWADGELAESPLALVEVQGYAYQAAMDGAALLEAYGRPGADSWRQWAADLAARFRQKYWLSDADGPYPAIALDGRKRPVDGPASNMGHLLGTGLLSPAEEATVTRRLRSPSLASGYGLRTLADSTKGFNPLSYHVGSVWPHDTAIAALGMRRAGLTGEAVALLSGLVVAAPSFDYRLPELYGGHRATPPLPPVPYPASCRPQAWAAAVGPALARVLLGLDADIPAGRVTLAPVTPSPVGAFEVHGFRVGAGALSVRVDDQGRVTVLQAPPGVQVVVR</sequence>
<evidence type="ECO:0000256" key="1">
    <source>
        <dbReference type="SAM" id="MobiDB-lite"/>
    </source>
</evidence>
<dbReference type="InterPro" id="IPR012341">
    <property type="entry name" value="6hp_glycosidase-like_sf"/>
</dbReference>
<comment type="caution">
    <text evidence="4">The sequence shown here is derived from an EMBL/GenBank/DDBJ whole genome shotgun (WGS) entry which is preliminary data.</text>
</comment>
<dbReference type="Pfam" id="PF14742">
    <property type="entry name" value="GDE_N_bis"/>
    <property type="match status" value="1"/>
</dbReference>
<keyword evidence="5" id="KW-1185">Reference proteome</keyword>
<dbReference type="Pfam" id="PF22422">
    <property type="entry name" value="MGH1-like_GH"/>
    <property type="match status" value="1"/>
</dbReference>
<evidence type="ECO:0000313" key="4">
    <source>
        <dbReference type="EMBL" id="NJC72678.1"/>
    </source>
</evidence>
<dbReference type="Gene3D" id="1.50.10.10">
    <property type="match status" value="1"/>
</dbReference>
<organism evidence="4 5">
    <name type="scientific">Planosporangium thailandense</name>
    <dbReference type="NCBI Taxonomy" id="765197"/>
    <lineage>
        <taxon>Bacteria</taxon>
        <taxon>Bacillati</taxon>
        <taxon>Actinomycetota</taxon>
        <taxon>Actinomycetes</taxon>
        <taxon>Micromonosporales</taxon>
        <taxon>Micromonosporaceae</taxon>
        <taxon>Planosporangium</taxon>
    </lineage>
</organism>
<dbReference type="InterPro" id="IPR008928">
    <property type="entry name" value="6-hairpin_glycosidase_sf"/>
</dbReference>
<reference evidence="4 5" key="1">
    <citation type="submission" date="2020-03" db="EMBL/GenBank/DDBJ databases">
        <title>WGS of the type strain of Planosporangium spp.</title>
        <authorList>
            <person name="Thawai C."/>
        </authorList>
    </citation>
    <scope>NUCLEOTIDE SEQUENCE [LARGE SCALE GENOMIC DNA]</scope>
    <source>
        <strain evidence="4 5">TBRC 5610</strain>
    </source>
</reference>
<accession>A0ABX0Y3S6</accession>
<proteinExistence type="predicted"/>
<dbReference type="InterPro" id="IPR054491">
    <property type="entry name" value="MGH1-like_GH"/>
</dbReference>
<evidence type="ECO:0000313" key="5">
    <source>
        <dbReference type="Proteomes" id="UP000722989"/>
    </source>
</evidence>
<feature type="compositionally biased region" description="Low complexity" evidence="1">
    <location>
        <begin position="219"/>
        <end position="237"/>
    </location>
</feature>
<name>A0ABX0Y3S6_9ACTN</name>
<gene>
    <name evidence="4" type="ORF">HC031_23585</name>
</gene>
<feature type="domain" description="Putative glycogen debranching enzyme N-terminal" evidence="2">
    <location>
        <begin position="37"/>
        <end position="211"/>
    </location>
</feature>
<evidence type="ECO:0000259" key="3">
    <source>
        <dbReference type="Pfam" id="PF22422"/>
    </source>
</evidence>
<dbReference type="InterPro" id="IPR032856">
    <property type="entry name" value="GDE_N_bis"/>
</dbReference>
<dbReference type="RefSeq" id="WP_167927583.1">
    <property type="nucleotide sequence ID" value="NZ_JAATVY010000020.1"/>
</dbReference>
<protein>
    <submittedName>
        <fullName evidence="4">Amylo-alpha-1,6-glucosidase</fullName>
    </submittedName>
</protein>
<dbReference type="SUPFAM" id="SSF48208">
    <property type="entry name" value="Six-hairpin glycosidases"/>
    <property type="match status" value="1"/>
</dbReference>
<evidence type="ECO:0000259" key="2">
    <source>
        <dbReference type="Pfam" id="PF14742"/>
    </source>
</evidence>
<dbReference type="Proteomes" id="UP000722989">
    <property type="component" value="Unassembled WGS sequence"/>
</dbReference>
<feature type="region of interest" description="Disordered" evidence="1">
    <location>
        <begin position="218"/>
        <end position="253"/>
    </location>
</feature>